<sequence length="318" mass="36476">METFTGISVVIPVYNEDDNVLELYKKIKSIMSAQNKAYEIIFIDDGSTDNTFQDLSAIHENDDRVKILRFRNNFGKAAALSKGFEYAKGNIVITMDGDLQDDPEEIPNFLDKINEGYDLVSGWKYDRKDPITKTIPSKIFNILTRKITGVHIHDFNCGFKAYRSDVTKSIRIYGELHRYIPVIAFWKGYRVGEIKVKHHARRHGKSKYGSRRLLKGFLDLITIKFLSGFSARPLHFFGTFGFLFFVSGFIICLYLTIMHVLFIFEGVPEWEIRMRPLLLMGTLLIISGIQLISVGLIGEMIYSLSKDDNTSMIIEVLE</sequence>
<proteinExistence type="predicted"/>
<organism evidence="10 11">
    <name type="scientific">Candidatus Methanocrinis alkalitolerans</name>
    <dbReference type="NCBI Taxonomy" id="3033395"/>
    <lineage>
        <taxon>Archaea</taxon>
        <taxon>Methanobacteriati</taxon>
        <taxon>Methanobacteriota</taxon>
        <taxon>Stenosarchaea group</taxon>
        <taxon>Methanomicrobia</taxon>
        <taxon>Methanotrichales</taxon>
        <taxon>Methanotrichaceae</taxon>
        <taxon>Methanocrinis</taxon>
    </lineage>
</organism>
<evidence type="ECO:0000313" key="11">
    <source>
        <dbReference type="Proteomes" id="UP001215956"/>
    </source>
</evidence>
<dbReference type="Proteomes" id="UP001215956">
    <property type="component" value="Unassembled WGS sequence"/>
</dbReference>
<feature type="transmembrane region" description="Helical" evidence="8">
    <location>
        <begin position="276"/>
        <end position="302"/>
    </location>
</feature>
<evidence type="ECO:0000256" key="1">
    <source>
        <dbReference type="ARBA" id="ARBA00022475"/>
    </source>
</evidence>
<reference evidence="10 11" key="1">
    <citation type="submission" date="2023-03" db="EMBL/GenBank/DDBJ databases">
        <title>Whole genome sequencing of Methanotrichaceae archaeon M04Ac.</title>
        <authorList>
            <person name="Khomyakova M.A."/>
            <person name="Merkel A.Y."/>
            <person name="Slobodkin A.I."/>
        </authorList>
    </citation>
    <scope>NUCLEOTIDE SEQUENCE [LARGE SCALE GENOMIC DNA]</scope>
    <source>
        <strain evidence="10 11">M04Ac</strain>
    </source>
</reference>
<dbReference type="InterPro" id="IPR001173">
    <property type="entry name" value="Glyco_trans_2-like"/>
</dbReference>
<dbReference type="PANTHER" id="PTHR48090:SF3">
    <property type="entry name" value="UNDECAPRENYL-PHOSPHATE 4-DEOXY-4-FORMAMIDO-L-ARABINOSE TRANSFERASE"/>
    <property type="match status" value="1"/>
</dbReference>
<keyword evidence="6 8" id="KW-1133">Transmembrane helix</keyword>
<accession>A0ABT5XGI4</accession>
<evidence type="ECO:0000256" key="6">
    <source>
        <dbReference type="ARBA" id="ARBA00022989"/>
    </source>
</evidence>
<gene>
    <name evidence="10" type="ORF">P0O24_09635</name>
</gene>
<keyword evidence="5" id="KW-0448">Lipopolysaccharide biosynthesis</keyword>
<keyword evidence="4 8" id="KW-0812">Transmembrane</keyword>
<evidence type="ECO:0000256" key="7">
    <source>
        <dbReference type="ARBA" id="ARBA00023136"/>
    </source>
</evidence>
<keyword evidence="11" id="KW-1185">Reference proteome</keyword>
<evidence type="ECO:0000256" key="2">
    <source>
        <dbReference type="ARBA" id="ARBA00022676"/>
    </source>
</evidence>
<keyword evidence="2" id="KW-0328">Glycosyltransferase</keyword>
<feature type="transmembrane region" description="Helical" evidence="8">
    <location>
        <begin position="237"/>
        <end position="264"/>
    </location>
</feature>
<dbReference type="InterPro" id="IPR050256">
    <property type="entry name" value="Glycosyltransferase_2"/>
</dbReference>
<dbReference type="SUPFAM" id="SSF53448">
    <property type="entry name" value="Nucleotide-diphospho-sugar transferases"/>
    <property type="match status" value="1"/>
</dbReference>
<evidence type="ECO:0000256" key="3">
    <source>
        <dbReference type="ARBA" id="ARBA00022679"/>
    </source>
</evidence>
<keyword evidence="7 8" id="KW-0472">Membrane</keyword>
<dbReference type="CDD" id="cd04187">
    <property type="entry name" value="DPM1_like_bac"/>
    <property type="match status" value="1"/>
</dbReference>
<keyword evidence="3" id="KW-0808">Transferase</keyword>
<evidence type="ECO:0000259" key="9">
    <source>
        <dbReference type="Pfam" id="PF00535"/>
    </source>
</evidence>
<evidence type="ECO:0000313" key="10">
    <source>
        <dbReference type="EMBL" id="MDF0593839.1"/>
    </source>
</evidence>
<dbReference type="InterPro" id="IPR029044">
    <property type="entry name" value="Nucleotide-diphossugar_trans"/>
</dbReference>
<dbReference type="Gene3D" id="3.90.550.10">
    <property type="entry name" value="Spore Coat Polysaccharide Biosynthesis Protein SpsA, Chain A"/>
    <property type="match status" value="1"/>
</dbReference>
<dbReference type="EMBL" id="JARFPL010000032">
    <property type="protein sequence ID" value="MDF0593839.1"/>
    <property type="molecule type" value="Genomic_DNA"/>
</dbReference>
<dbReference type="PANTHER" id="PTHR48090">
    <property type="entry name" value="UNDECAPRENYL-PHOSPHATE 4-DEOXY-4-FORMAMIDO-L-ARABINOSE TRANSFERASE-RELATED"/>
    <property type="match status" value="1"/>
</dbReference>
<dbReference type="Pfam" id="PF00535">
    <property type="entry name" value="Glycos_transf_2"/>
    <property type="match status" value="1"/>
</dbReference>
<protein>
    <submittedName>
        <fullName evidence="10">Glycosyltransferase family 2 protein</fullName>
    </submittedName>
</protein>
<evidence type="ECO:0000256" key="4">
    <source>
        <dbReference type="ARBA" id="ARBA00022692"/>
    </source>
</evidence>
<evidence type="ECO:0000256" key="8">
    <source>
        <dbReference type="SAM" id="Phobius"/>
    </source>
</evidence>
<dbReference type="RefSeq" id="WP_316969541.1">
    <property type="nucleotide sequence ID" value="NZ_JARFPL010000032.1"/>
</dbReference>
<comment type="caution">
    <text evidence="10">The sequence shown here is derived from an EMBL/GenBank/DDBJ whole genome shotgun (WGS) entry which is preliminary data.</text>
</comment>
<feature type="domain" description="Glycosyltransferase 2-like" evidence="9">
    <location>
        <begin position="8"/>
        <end position="169"/>
    </location>
</feature>
<name>A0ABT5XGI4_9EURY</name>
<keyword evidence="1" id="KW-1003">Cell membrane</keyword>
<evidence type="ECO:0000256" key="5">
    <source>
        <dbReference type="ARBA" id="ARBA00022985"/>
    </source>
</evidence>